<sequence>MSRRAFKSVTICCIILVITGVITVNNSMPKFIKDKSDFSIDFNINPFNFTINTKNYSIDFGRGGLYNFKNISFQFTQNVYNGVRDKTEDIVDVMDKTFRQIKSNMVH</sequence>
<accession>W6N769</accession>
<dbReference type="Proteomes" id="UP000019482">
    <property type="component" value="Unassembled WGS sequence"/>
</dbReference>
<organism evidence="1 2">
    <name type="scientific">Clostridium tyrobutyricum DIVETGP</name>
    <dbReference type="NCBI Taxonomy" id="1408889"/>
    <lineage>
        <taxon>Bacteria</taxon>
        <taxon>Bacillati</taxon>
        <taxon>Bacillota</taxon>
        <taxon>Clostridia</taxon>
        <taxon>Eubacteriales</taxon>
        <taxon>Clostridiaceae</taxon>
        <taxon>Clostridium</taxon>
    </lineage>
</organism>
<evidence type="ECO:0000313" key="1">
    <source>
        <dbReference type="EMBL" id="CDL92578.1"/>
    </source>
</evidence>
<protein>
    <submittedName>
        <fullName evidence="1">Uncharacterized protein</fullName>
    </submittedName>
</protein>
<gene>
    <name evidence="1" type="ORF">CTDIVETGP_2648</name>
</gene>
<reference evidence="1 2" key="1">
    <citation type="journal article" date="2015" name="Genome Announc.">
        <title>Draft Genome Sequence of Clostridium tyrobutyricum Strain DIVETGP, Isolated from Cow's Milk for Grana Padano Production.</title>
        <authorList>
            <person name="Soggiu A."/>
            <person name="Piras C."/>
            <person name="Gaiarsa S."/>
            <person name="Sassera D."/>
            <person name="Roncada P."/>
            <person name="Bendixen E."/>
            <person name="Brasca M."/>
            <person name="Bonizzi L."/>
        </authorList>
    </citation>
    <scope>NUCLEOTIDE SEQUENCE [LARGE SCALE GENOMIC DNA]</scope>
    <source>
        <strain evidence="1 2">DIVETGP</strain>
    </source>
</reference>
<name>W6N769_CLOTY</name>
<dbReference type="EMBL" id="CBXI010000043">
    <property type="protein sequence ID" value="CDL92578.1"/>
    <property type="molecule type" value="Genomic_DNA"/>
</dbReference>
<dbReference type="AlphaFoldDB" id="W6N769"/>
<keyword evidence="2" id="KW-1185">Reference proteome</keyword>
<evidence type="ECO:0000313" key="2">
    <source>
        <dbReference type="Proteomes" id="UP000019482"/>
    </source>
</evidence>
<comment type="caution">
    <text evidence="1">The sequence shown here is derived from an EMBL/GenBank/DDBJ whole genome shotgun (WGS) entry which is preliminary data.</text>
</comment>
<proteinExistence type="predicted"/>